<keyword evidence="1" id="KW-1133">Transmembrane helix</keyword>
<proteinExistence type="predicted"/>
<keyword evidence="1" id="KW-0812">Transmembrane</keyword>
<name>A0A3B0R9L3_9ZZZZ</name>
<dbReference type="PANTHER" id="PTHR35335:SF1">
    <property type="entry name" value="UPF0716 PROTEIN FXSA"/>
    <property type="match status" value="1"/>
</dbReference>
<dbReference type="GO" id="GO:0016020">
    <property type="term" value="C:membrane"/>
    <property type="evidence" value="ECO:0007669"/>
    <property type="project" value="InterPro"/>
</dbReference>
<evidence type="ECO:0000313" key="2">
    <source>
        <dbReference type="EMBL" id="VAV89944.1"/>
    </source>
</evidence>
<accession>A0A3B0R9L3</accession>
<gene>
    <name evidence="2" type="ORF">MNBD_ALPHA05-1547</name>
</gene>
<feature type="transmembrane region" description="Helical" evidence="1">
    <location>
        <begin position="27"/>
        <end position="47"/>
    </location>
</feature>
<keyword evidence="1" id="KW-0472">Membrane</keyword>
<organism evidence="2">
    <name type="scientific">hydrothermal vent metagenome</name>
    <dbReference type="NCBI Taxonomy" id="652676"/>
    <lineage>
        <taxon>unclassified sequences</taxon>
        <taxon>metagenomes</taxon>
        <taxon>ecological metagenomes</taxon>
    </lineage>
</organism>
<protein>
    <submittedName>
        <fullName evidence="2">UPF0716 protein FxsA</fullName>
    </submittedName>
</protein>
<feature type="transmembrane region" description="Helical" evidence="1">
    <location>
        <begin position="68"/>
        <end position="88"/>
    </location>
</feature>
<dbReference type="NCBIfam" id="NF008528">
    <property type="entry name" value="PRK11463.1-2"/>
    <property type="match status" value="1"/>
</dbReference>
<dbReference type="EMBL" id="UOEH01000022">
    <property type="protein sequence ID" value="VAV89944.1"/>
    <property type="molecule type" value="Genomic_DNA"/>
</dbReference>
<dbReference type="Pfam" id="PF04186">
    <property type="entry name" value="FxsA"/>
    <property type="match status" value="1"/>
</dbReference>
<evidence type="ECO:0000256" key="1">
    <source>
        <dbReference type="SAM" id="Phobius"/>
    </source>
</evidence>
<dbReference type="AlphaFoldDB" id="A0A3B0R9L3"/>
<reference evidence="2" key="1">
    <citation type="submission" date="2018-06" db="EMBL/GenBank/DDBJ databases">
        <authorList>
            <person name="Zhirakovskaya E."/>
        </authorList>
    </citation>
    <scope>NUCLEOTIDE SEQUENCE</scope>
</reference>
<dbReference type="PANTHER" id="PTHR35335">
    <property type="entry name" value="UPF0716 PROTEIN FXSA"/>
    <property type="match status" value="1"/>
</dbReference>
<dbReference type="InterPro" id="IPR007313">
    <property type="entry name" value="FxsA"/>
</dbReference>
<sequence>MFFILLIVFVLGPIAEIYVLLAAGDAFGVLPVVGACLATALIGGWIIRAQGLAALENARRDLNAGKPPVAAALDGALLLVAAPFLMTPGFLTDAVGFALLVPPVRRLIARMAFREIKRRIDRGDATITIYRP</sequence>